<feature type="transmembrane region" description="Helical" evidence="1">
    <location>
        <begin position="6"/>
        <end position="26"/>
    </location>
</feature>
<name>A0ABV6BCN9_9GAMM</name>
<dbReference type="InterPro" id="IPR046216">
    <property type="entry name" value="DUF6249"/>
</dbReference>
<dbReference type="RefSeq" id="WP_377240439.1">
    <property type="nucleotide sequence ID" value="NZ_JBHLXP010000001.1"/>
</dbReference>
<organism evidence="3 4">
    <name type="scientific">Rheinheimera tilapiae</name>
    <dbReference type="NCBI Taxonomy" id="875043"/>
    <lineage>
        <taxon>Bacteria</taxon>
        <taxon>Pseudomonadati</taxon>
        <taxon>Pseudomonadota</taxon>
        <taxon>Gammaproteobacteria</taxon>
        <taxon>Chromatiales</taxon>
        <taxon>Chromatiaceae</taxon>
        <taxon>Rheinheimera</taxon>
    </lineage>
</organism>
<keyword evidence="1" id="KW-1133">Transmembrane helix</keyword>
<keyword evidence="4" id="KW-1185">Reference proteome</keyword>
<dbReference type="Proteomes" id="UP001589813">
    <property type="component" value="Unassembled WGS sequence"/>
</dbReference>
<evidence type="ECO:0000259" key="2">
    <source>
        <dbReference type="Pfam" id="PF19762"/>
    </source>
</evidence>
<feature type="transmembrane region" description="Helical" evidence="1">
    <location>
        <begin position="96"/>
        <end position="115"/>
    </location>
</feature>
<keyword evidence="1" id="KW-0812">Transmembrane</keyword>
<gene>
    <name evidence="3" type="ORF">ACFFJP_03160</name>
</gene>
<dbReference type="Pfam" id="PF19762">
    <property type="entry name" value="DUF6249"/>
    <property type="match status" value="1"/>
</dbReference>
<evidence type="ECO:0000256" key="1">
    <source>
        <dbReference type="SAM" id="Phobius"/>
    </source>
</evidence>
<sequence length="125" mass="13803">MTIEMMIPLLVLATPVALVALALRFVRQQTEARYRTLLQLADKGVDLPLTVLAEQHQPHADRRRGLVLLCGGIGLMLSLLVLPVQSDEGQHLADLWGLGLLPIMLGLGYLANWWLDQRAGDMRGT</sequence>
<comment type="caution">
    <text evidence="3">The sequence shown here is derived from an EMBL/GenBank/DDBJ whole genome shotgun (WGS) entry which is preliminary data.</text>
</comment>
<feature type="domain" description="DUF6249" evidence="2">
    <location>
        <begin position="6"/>
        <end position="117"/>
    </location>
</feature>
<reference evidence="3 4" key="1">
    <citation type="submission" date="2024-09" db="EMBL/GenBank/DDBJ databases">
        <authorList>
            <person name="Sun Q."/>
            <person name="Mori K."/>
        </authorList>
    </citation>
    <scope>NUCLEOTIDE SEQUENCE [LARGE SCALE GENOMIC DNA]</scope>
    <source>
        <strain evidence="3 4">KCTC 23315</strain>
    </source>
</reference>
<accession>A0ABV6BCN9</accession>
<keyword evidence="1" id="KW-0472">Membrane</keyword>
<evidence type="ECO:0000313" key="4">
    <source>
        <dbReference type="Proteomes" id="UP001589813"/>
    </source>
</evidence>
<evidence type="ECO:0000313" key="3">
    <source>
        <dbReference type="EMBL" id="MFC0047288.1"/>
    </source>
</evidence>
<feature type="transmembrane region" description="Helical" evidence="1">
    <location>
        <begin position="65"/>
        <end position="84"/>
    </location>
</feature>
<proteinExistence type="predicted"/>
<dbReference type="EMBL" id="JBHLXP010000001">
    <property type="protein sequence ID" value="MFC0047288.1"/>
    <property type="molecule type" value="Genomic_DNA"/>
</dbReference>
<protein>
    <submittedName>
        <fullName evidence="3">DUF6249 domain-containing protein</fullName>
    </submittedName>
</protein>